<keyword evidence="3" id="KW-0132">Cell division</keyword>
<dbReference type="EMBL" id="JAIBOA010000001">
    <property type="protein sequence ID" value="MBW8481022.1"/>
    <property type="molecule type" value="Genomic_DNA"/>
</dbReference>
<evidence type="ECO:0000313" key="11">
    <source>
        <dbReference type="EMBL" id="MBW8481022.1"/>
    </source>
</evidence>
<evidence type="ECO:0000256" key="2">
    <source>
        <dbReference type="ARBA" id="ARBA00022475"/>
    </source>
</evidence>
<evidence type="ECO:0000256" key="9">
    <source>
        <dbReference type="SAM" id="Phobius"/>
    </source>
</evidence>
<evidence type="ECO:0000256" key="5">
    <source>
        <dbReference type="ARBA" id="ARBA00022989"/>
    </source>
</evidence>
<dbReference type="Proteomes" id="UP000774570">
    <property type="component" value="Unassembled WGS sequence"/>
</dbReference>
<feature type="domain" description="POTRA" evidence="10">
    <location>
        <begin position="58"/>
        <end position="126"/>
    </location>
</feature>
<gene>
    <name evidence="11" type="ORF">K1Y72_01480</name>
</gene>
<dbReference type="InterPro" id="IPR050487">
    <property type="entry name" value="FtsQ_DivIB"/>
</dbReference>
<sequence length="253" mass="26609">MTEAGIDRRSGTAARRERGAGSPPGRRGGGRWRALFVLLLAAAVLGAASWALLGSRLLVVRHVRVVGAHLAPQDRIAAAAGIRLGVPMVRLDTGAVRDRVRKVREVRGVEVERAWPDTVRIVVRERVPVVAVQRGGRYYRLDAEGVTVADGAAPPAGLPLLTATAPGPGDPGTLAALKVVGDLPDGLRRRLAEVTVPSPESVTLRLKSGLTVVWGAPERTAEKARLVDGLEHTTAGRGARTIDVSSPDVVTTS</sequence>
<dbReference type="PANTHER" id="PTHR37820">
    <property type="entry name" value="CELL DIVISION PROTEIN DIVIB"/>
    <property type="match status" value="1"/>
</dbReference>
<dbReference type="InterPro" id="IPR005548">
    <property type="entry name" value="Cell_div_FtsQ/DivIB_C"/>
</dbReference>
<keyword evidence="4 9" id="KW-0812">Transmembrane</keyword>
<dbReference type="InterPro" id="IPR034746">
    <property type="entry name" value="POTRA"/>
</dbReference>
<keyword evidence="12" id="KW-1185">Reference proteome</keyword>
<name>A0ABS7FKY6_9ACTN</name>
<evidence type="ECO:0000256" key="1">
    <source>
        <dbReference type="ARBA" id="ARBA00004370"/>
    </source>
</evidence>
<evidence type="ECO:0000256" key="8">
    <source>
        <dbReference type="SAM" id="MobiDB-lite"/>
    </source>
</evidence>
<feature type="region of interest" description="Disordered" evidence="8">
    <location>
        <begin position="1"/>
        <end position="27"/>
    </location>
</feature>
<dbReference type="InterPro" id="IPR013685">
    <property type="entry name" value="POTRA_FtsQ_type"/>
</dbReference>
<reference evidence="11 12" key="1">
    <citation type="submission" date="2021-07" db="EMBL/GenBank/DDBJ databases">
        <title>Actinomadura sp. PM05-2 isolated from lichen.</title>
        <authorList>
            <person name="Somphong A."/>
            <person name="Phongsopitanun W."/>
            <person name="Tanasupawat S."/>
            <person name="Peongsungnone V."/>
        </authorList>
    </citation>
    <scope>NUCLEOTIDE SEQUENCE [LARGE SCALE GENOMIC DNA]</scope>
    <source>
        <strain evidence="11 12">PM05-2</strain>
    </source>
</reference>
<feature type="compositionally biased region" description="Basic and acidic residues" evidence="8">
    <location>
        <begin position="1"/>
        <end position="19"/>
    </location>
</feature>
<evidence type="ECO:0000256" key="3">
    <source>
        <dbReference type="ARBA" id="ARBA00022618"/>
    </source>
</evidence>
<comment type="subcellular location">
    <subcellularLocation>
        <location evidence="1">Membrane</location>
    </subcellularLocation>
</comment>
<keyword evidence="2" id="KW-1003">Cell membrane</keyword>
<keyword evidence="7" id="KW-0131">Cell cycle</keyword>
<comment type="caution">
    <text evidence="11">The sequence shown here is derived from an EMBL/GenBank/DDBJ whole genome shotgun (WGS) entry which is preliminary data.</text>
</comment>
<keyword evidence="5 9" id="KW-1133">Transmembrane helix</keyword>
<dbReference type="PANTHER" id="PTHR37820:SF1">
    <property type="entry name" value="CELL DIVISION PROTEIN FTSQ"/>
    <property type="match status" value="1"/>
</dbReference>
<dbReference type="RefSeq" id="WP_220162432.1">
    <property type="nucleotide sequence ID" value="NZ_JAIBOA010000001.1"/>
</dbReference>
<evidence type="ECO:0000313" key="12">
    <source>
        <dbReference type="Proteomes" id="UP000774570"/>
    </source>
</evidence>
<keyword evidence="6 9" id="KW-0472">Membrane</keyword>
<evidence type="ECO:0000256" key="7">
    <source>
        <dbReference type="ARBA" id="ARBA00023306"/>
    </source>
</evidence>
<feature type="transmembrane region" description="Helical" evidence="9">
    <location>
        <begin position="34"/>
        <end position="53"/>
    </location>
</feature>
<dbReference type="PROSITE" id="PS51779">
    <property type="entry name" value="POTRA"/>
    <property type="match status" value="1"/>
</dbReference>
<dbReference type="Pfam" id="PF08478">
    <property type="entry name" value="POTRA_1"/>
    <property type="match status" value="1"/>
</dbReference>
<organism evidence="11 12">
    <name type="scientific">Actinomadura parmotrematis</name>
    <dbReference type="NCBI Taxonomy" id="2864039"/>
    <lineage>
        <taxon>Bacteria</taxon>
        <taxon>Bacillati</taxon>
        <taxon>Actinomycetota</taxon>
        <taxon>Actinomycetes</taxon>
        <taxon>Streptosporangiales</taxon>
        <taxon>Thermomonosporaceae</taxon>
        <taxon>Actinomadura</taxon>
    </lineage>
</organism>
<dbReference type="Pfam" id="PF03799">
    <property type="entry name" value="FtsQ_DivIB_C"/>
    <property type="match status" value="1"/>
</dbReference>
<evidence type="ECO:0000256" key="6">
    <source>
        <dbReference type="ARBA" id="ARBA00023136"/>
    </source>
</evidence>
<evidence type="ECO:0000259" key="10">
    <source>
        <dbReference type="PROSITE" id="PS51779"/>
    </source>
</evidence>
<dbReference type="Gene3D" id="3.10.20.310">
    <property type="entry name" value="membrane protein fhac"/>
    <property type="match status" value="1"/>
</dbReference>
<accession>A0ABS7FKY6</accession>
<proteinExistence type="predicted"/>
<protein>
    <submittedName>
        <fullName evidence="11">FtsQ-type POTRA domain-containing protein</fullName>
    </submittedName>
</protein>
<evidence type="ECO:0000256" key="4">
    <source>
        <dbReference type="ARBA" id="ARBA00022692"/>
    </source>
</evidence>